<reference evidence="1 2" key="1">
    <citation type="journal article" date="2018" name="PLoS ONE">
        <title>The draft genome of Kipferlia bialata reveals reductive genome evolution in fornicate parasites.</title>
        <authorList>
            <person name="Tanifuji G."/>
            <person name="Takabayashi S."/>
            <person name="Kume K."/>
            <person name="Takagi M."/>
            <person name="Nakayama T."/>
            <person name="Kamikawa R."/>
            <person name="Inagaki Y."/>
            <person name="Hashimoto T."/>
        </authorList>
    </citation>
    <scope>NUCLEOTIDE SEQUENCE [LARGE SCALE GENOMIC DNA]</scope>
    <source>
        <strain evidence="1">NY0173</strain>
    </source>
</reference>
<evidence type="ECO:0000313" key="1">
    <source>
        <dbReference type="EMBL" id="GIQ89056.1"/>
    </source>
</evidence>
<dbReference type="Proteomes" id="UP000265618">
    <property type="component" value="Unassembled WGS sequence"/>
</dbReference>
<sequence>TGTVKVLTDRVELVDNATTGTVQALDTRVTTLEGSSGGSTDLTAINSSISALETRMTAVDDATTGTVKALDTRLETAEDRVLTLNRWANYAQLVTIDCAPADGGMADLIAHYSATALFASCDA</sequence>
<feature type="non-terminal residue" evidence="1">
    <location>
        <position position="1"/>
    </location>
</feature>
<dbReference type="AlphaFoldDB" id="A0A9K3D553"/>
<proteinExistence type="predicted"/>
<keyword evidence="2" id="KW-1185">Reference proteome</keyword>
<evidence type="ECO:0000313" key="2">
    <source>
        <dbReference type="Proteomes" id="UP000265618"/>
    </source>
</evidence>
<comment type="caution">
    <text evidence="1">The sequence shown here is derived from an EMBL/GenBank/DDBJ whole genome shotgun (WGS) entry which is preliminary data.</text>
</comment>
<name>A0A9K3D553_9EUKA</name>
<dbReference type="Gene3D" id="1.20.5.340">
    <property type="match status" value="1"/>
</dbReference>
<organism evidence="1 2">
    <name type="scientific">Kipferlia bialata</name>
    <dbReference type="NCBI Taxonomy" id="797122"/>
    <lineage>
        <taxon>Eukaryota</taxon>
        <taxon>Metamonada</taxon>
        <taxon>Carpediemonas-like organisms</taxon>
        <taxon>Kipferlia</taxon>
    </lineage>
</organism>
<dbReference type="EMBL" id="BDIP01004646">
    <property type="protein sequence ID" value="GIQ89056.1"/>
    <property type="molecule type" value="Genomic_DNA"/>
</dbReference>
<gene>
    <name evidence="1" type="ORF">KIPB_011440</name>
</gene>
<protein>
    <submittedName>
        <fullName evidence="1">Uncharacterized protein</fullName>
    </submittedName>
</protein>
<accession>A0A9K3D553</accession>